<dbReference type="Proteomes" id="UP000054383">
    <property type="component" value="Unassembled WGS sequence"/>
</dbReference>
<accession>A0A0U1LWR1</accession>
<dbReference type="OrthoDB" id="4226041at2759"/>
<feature type="chain" id="PRO_5006711312" evidence="1">
    <location>
        <begin position="20"/>
        <end position="134"/>
    </location>
</feature>
<gene>
    <name evidence="2" type="ORF">PISL3812_04865</name>
</gene>
<keyword evidence="1" id="KW-0732">Signal</keyword>
<evidence type="ECO:0000313" key="3">
    <source>
        <dbReference type="Proteomes" id="UP000054383"/>
    </source>
</evidence>
<evidence type="ECO:0000256" key="1">
    <source>
        <dbReference type="SAM" id="SignalP"/>
    </source>
</evidence>
<protein>
    <submittedName>
        <fullName evidence="2">Uncharacterized protein</fullName>
    </submittedName>
</protein>
<evidence type="ECO:0000313" key="2">
    <source>
        <dbReference type="EMBL" id="CRG87844.1"/>
    </source>
</evidence>
<feature type="signal peptide" evidence="1">
    <location>
        <begin position="1"/>
        <end position="19"/>
    </location>
</feature>
<organism evidence="2 3">
    <name type="scientific">Talaromyces islandicus</name>
    <name type="common">Penicillium islandicum</name>
    <dbReference type="NCBI Taxonomy" id="28573"/>
    <lineage>
        <taxon>Eukaryota</taxon>
        <taxon>Fungi</taxon>
        <taxon>Dikarya</taxon>
        <taxon>Ascomycota</taxon>
        <taxon>Pezizomycotina</taxon>
        <taxon>Eurotiomycetes</taxon>
        <taxon>Eurotiomycetidae</taxon>
        <taxon>Eurotiales</taxon>
        <taxon>Trichocomaceae</taxon>
        <taxon>Talaromyces</taxon>
        <taxon>Talaromyces sect. Islandici</taxon>
    </lineage>
</organism>
<dbReference type="EMBL" id="CVMT01000003">
    <property type="protein sequence ID" value="CRG87844.1"/>
    <property type="molecule type" value="Genomic_DNA"/>
</dbReference>
<name>A0A0U1LWR1_TALIS</name>
<keyword evidence="3" id="KW-1185">Reference proteome</keyword>
<sequence>MFVKPDLVAVLSLLGSAVASPFEKRDNVDLFIWGSPDLQDYSEYYSFAAGACQAISTPSTGHVGSATVDMNASCDVYASSTCSGSVAGTFKAPGISDTGSLGNDFNGVKCSIPSSSAAASATAAAEASDSYTAV</sequence>
<proteinExistence type="predicted"/>
<dbReference type="OMA" id="FNDYTES"/>
<dbReference type="AlphaFoldDB" id="A0A0U1LWR1"/>
<reference evidence="2 3" key="1">
    <citation type="submission" date="2015-04" db="EMBL/GenBank/DDBJ databases">
        <authorList>
            <person name="Syromyatnikov M.Y."/>
            <person name="Popov V.N."/>
        </authorList>
    </citation>
    <scope>NUCLEOTIDE SEQUENCE [LARGE SCALE GENOMIC DNA]</scope>
    <source>
        <strain evidence="2">WF-38-12</strain>
    </source>
</reference>